<dbReference type="RefSeq" id="WP_123818211.1">
    <property type="nucleotide sequence ID" value="NZ_JBEYIY010000011.1"/>
</dbReference>
<keyword evidence="1" id="KW-1133">Transmembrane helix</keyword>
<gene>
    <name evidence="3" type="ORF">EDD38_2616</name>
    <name evidence="2" type="ORF">EDD39_2125</name>
</gene>
<dbReference type="EMBL" id="RJVJ01000001">
    <property type="protein sequence ID" value="ROR43952.1"/>
    <property type="molecule type" value="Genomic_DNA"/>
</dbReference>
<keyword evidence="1" id="KW-0472">Membrane</keyword>
<proteinExistence type="predicted"/>
<dbReference type="Proteomes" id="UP000266906">
    <property type="component" value="Unassembled WGS sequence"/>
</dbReference>
<sequence>MTTIRPSVRRDAFHAVWLLALVVPLLMAVPYLFVVGVFGLAVMSEPDGTGDGAGSAVAACGLLLLLAVAVPVLATALTARRGYRIAPLSLWTAGPVLAVALSSVVRL</sequence>
<keyword evidence="4" id="KW-1185">Reference proteome</keyword>
<feature type="transmembrane region" description="Helical" evidence="1">
    <location>
        <begin position="12"/>
        <end position="41"/>
    </location>
</feature>
<evidence type="ECO:0000256" key="1">
    <source>
        <dbReference type="SAM" id="Phobius"/>
    </source>
</evidence>
<protein>
    <submittedName>
        <fullName evidence="3">Uncharacterized protein</fullName>
    </submittedName>
</protein>
<accession>A0A3N4RTK1</accession>
<comment type="caution">
    <text evidence="3">The sequence shown here is derived from an EMBL/GenBank/DDBJ whole genome shotgun (WGS) entry which is preliminary data.</text>
</comment>
<dbReference type="EMBL" id="RKQG01000001">
    <property type="protein sequence ID" value="RPE34301.1"/>
    <property type="molecule type" value="Genomic_DNA"/>
</dbReference>
<evidence type="ECO:0000313" key="2">
    <source>
        <dbReference type="EMBL" id="ROR43952.1"/>
    </source>
</evidence>
<dbReference type="Proteomes" id="UP000267408">
    <property type="component" value="Unassembled WGS sequence"/>
</dbReference>
<keyword evidence="1" id="KW-0812">Transmembrane</keyword>
<evidence type="ECO:0000313" key="3">
    <source>
        <dbReference type="EMBL" id="RPE34301.1"/>
    </source>
</evidence>
<dbReference type="AlphaFoldDB" id="A0A3N4RTK1"/>
<name>A0A3N4RTK1_9ACTN</name>
<accession>A0A8G1ULN4</accession>
<evidence type="ECO:0000313" key="4">
    <source>
        <dbReference type="Proteomes" id="UP000266906"/>
    </source>
</evidence>
<evidence type="ECO:0000313" key="5">
    <source>
        <dbReference type="Proteomes" id="UP000267408"/>
    </source>
</evidence>
<reference evidence="4 5" key="1">
    <citation type="submission" date="2018-11" db="EMBL/GenBank/DDBJ databases">
        <title>Sequencing the genomes of 1000 actinobacteria strains.</title>
        <authorList>
            <person name="Klenk H.-P."/>
        </authorList>
    </citation>
    <scope>NUCLEOTIDE SEQUENCE [LARGE SCALE GENOMIC DNA]</scope>
    <source>
        <strain evidence="2 5">DSM 44780</strain>
        <strain evidence="3 4">DSM 44781</strain>
    </source>
</reference>
<organism evidence="3 4">
    <name type="scientific">Kitasatospora cineracea</name>
    <dbReference type="NCBI Taxonomy" id="88074"/>
    <lineage>
        <taxon>Bacteria</taxon>
        <taxon>Bacillati</taxon>
        <taxon>Actinomycetota</taxon>
        <taxon>Actinomycetes</taxon>
        <taxon>Kitasatosporales</taxon>
        <taxon>Streptomycetaceae</taxon>
        <taxon>Kitasatospora</taxon>
    </lineage>
</organism>
<feature type="transmembrane region" description="Helical" evidence="1">
    <location>
        <begin position="53"/>
        <end position="73"/>
    </location>
</feature>